<dbReference type="EMBL" id="QUNO01000026">
    <property type="protein sequence ID" value="REH28580.1"/>
    <property type="molecule type" value="Genomic_DNA"/>
</dbReference>
<dbReference type="RefSeq" id="WP_116181370.1">
    <property type="nucleotide sequence ID" value="NZ_CP144375.1"/>
</dbReference>
<sequence length="76" mass="8238">MAVVTSAANRNDHLELATVVDAVAPVKEPTGRPRKVRADKGDDYPPCRKAMSRRGIIARIARRVSSRPSAWVAIGT</sequence>
<protein>
    <recommendedName>
        <fullName evidence="3">DDE family transposase</fullName>
    </recommendedName>
</protein>
<comment type="caution">
    <text evidence="1">The sequence shown here is derived from an EMBL/GenBank/DDBJ whole genome shotgun (WGS) entry which is preliminary data.</text>
</comment>
<evidence type="ECO:0000313" key="1">
    <source>
        <dbReference type="EMBL" id="REH28580.1"/>
    </source>
</evidence>
<reference evidence="1 2" key="1">
    <citation type="submission" date="2018-08" db="EMBL/GenBank/DDBJ databases">
        <title>Genomic Encyclopedia of Archaeal and Bacterial Type Strains, Phase II (KMG-II): from individual species to whole genera.</title>
        <authorList>
            <person name="Goeker M."/>
        </authorList>
    </citation>
    <scope>NUCLEOTIDE SEQUENCE [LARGE SCALE GENOMIC DNA]</scope>
    <source>
        <strain evidence="1 2">DSM 45791</strain>
    </source>
</reference>
<dbReference type="Proteomes" id="UP000256269">
    <property type="component" value="Unassembled WGS sequence"/>
</dbReference>
<organism evidence="1 2">
    <name type="scientific">Kutzneria buriramensis</name>
    <dbReference type="NCBI Taxonomy" id="1045776"/>
    <lineage>
        <taxon>Bacteria</taxon>
        <taxon>Bacillati</taxon>
        <taxon>Actinomycetota</taxon>
        <taxon>Actinomycetes</taxon>
        <taxon>Pseudonocardiales</taxon>
        <taxon>Pseudonocardiaceae</taxon>
        <taxon>Kutzneria</taxon>
    </lineage>
</organism>
<name>A0A3E0GUK8_9PSEU</name>
<dbReference type="OrthoDB" id="4559615at2"/>
<keyword evidence="2" id="KW-1185">Reference proteome</keyword>
<proteinExistence type="predicted"/>
<accession>A0A3E0GUK8</accession>
<evidence type="ECO:0008006" key="3">
    <source>
        <dbReference type="Google" id="ProtNLM"/>
    </source>
</evidence>
<dbReference type="AlphaFoldDB" id="A0A3E0GUK8"/>
<evidence type="ECO:0000313" key="2">
    <source>
        <dbReference type="Proteomes" id="UP000256269"/>
    </source>
</evidence>
<gene>
    <name evidence="1" type="ORF">BCF44_12622</name>
</gene>